<reference evidence="1 2" key="1">
    <citation type="submission" date="2016-10" db="EMBL/GenBank/DDBJ databases">
        <authorList>
            <person name="de Groot N.N."/>
        </authorList>
    </citation>
    <scope>NUCLEOTIDE SEQUENCE [LARGE SCALE GENOMIC DNA]</scope>
    <source>
        <strain evidence="1 2">AR40</strain>
    </source>
</reference>
<gene>
    <name evidence="1" type="ORF">SAMN04487884_12510</name>
</gene>
<accession>A0A1H9VUA0</accession>
<dbReference type="AlphaFoldDB" id="A0A1H9VUA0"/>
<evidence type="ECO:0000313" key="1">
    <source>
        <dbReference type="EMBL" id="SES25101.1"/>
    </source>
</evidence>
<evidence type="ECO:0000313" key="2">
    <source>
        <dbReference type="Proteomes" id="UP000182584"/>
    </source>
</evidence>
<dbReference type="EMBL" id="FOGJ01000025">
    <property type="protein sequence ID" value="SES25101.1"/>
    <property type="molecule type" value="Genomic_DNA"/>
</dbReference>
<dbReference type="Proteomes" id="UP000182584">
    <property type="component" value="Unassembled WGS sequence"/>
</dbReference>
<protein>
    <submittedName>
        <fullName evidence="1">Uncharacterized protein</fullName>
    </submittedName>
</protein>
<organism evidence="1 2">
    <name type="scientific">Butyrivibrio fibrisolvens</name>
    <dbReference type="NCBI Taxonomy" id="831"/>
    <lineage>
        <taxon>Bacteria</taxon>
        <taxon>Bacillati</taxon>
        <taxon>Bacillota</taxon>
        <taxon>Clostridia</taxon>
        <taxon>Lachnospirales</taxon>
        <taxon>Lachnospiraceae</taxon>
        <taxon>Butyrivibrio</taxon>
    </lineage>
</organism>
<sequence>MSKDVVYILAVRCNDSKCEEDLESHMIINVDENAIYIQDKKILRKNLMEVEIIKDEKDEMILRVPFLIKEAAIVWVREVFIEIQKRGTVDMYNAVKAEWLKIMHPKHDVKWFTGGRKVEEWREEMKSIVEKL</sequence>
<dbReference type="RefSeq" id="WP_074757909.1">
    <property type="nucleotide sequence ID" value="NZ_FOGJ01000025.1"/>
</dbReference>
<dbReference type="OrthoDB" id="2003984at2"/>
<proteinExistence type="predicted"/>
<name>A0A1H9VUA0_BUTFI</name>